<keyword evidence="3" id="KW-1185">Reference proteome</keyword>
<organism evidence="2 3">
    <name type="scientific">Porites evermanni</name>
    <dbReference type="NCBI Taxonomy" id="104178"/>
    <lineage>
        <taxon>Eukaryota</taxon>
        <taxon>Metazoa</taxon>
        <taxon>Cnidaria</taxon>
        <taxon>Anthozoa</taxon>
        <taxon>Hexacorallia</taxon>
        <taxon>Scleractinia</taxon>
        <taxon>Fungiina</taxon>
        <taxon>Poritidae</taxon>
        <taxon>Porites</taxon>
    </lineage>
</organism>
<gene>
    <name evidence="2" type="ORF">PEVE_00028900</name>
</gene>
<dbReference type="SUPFAM" id="SSF52540">
    <property type="entry name" value="P-loop containing nucleoside triphosphate hydrolases"/>
    <property type="match status" value="1"/>
</dbReference>
<dbReference type="InterPro" id="IPR018647">
    <property type="entry name" value="SLFN_3-like_DNA/RNA_helicase"/>
</dbReference>
<evidence type="ECO:0000313" key="2">
    <source>
        <dbReference type="EMBL" id="CAH3026361.1"/>
    </source>
</evidence>
<dbReference type="EMBL" id="CALNXI010000401">
    <property type="protein sequence ID" value="CAH3026361.1"/>
    <property type="molecule type" value="Genomic_DNA"/>
</dbReference>
<name>A0ABN8MD87_9CNID</name>
<evidence type="ECO:0000313" key="3">
    <source>
        <dbReference type="Proteomes" id="UP001159427"/>
    </source>
</evidence>
<sequence>MAFPVVKGPGGKRYELLEGIKQNFLSLYGEWQNGTIMCPSLFPRDFISPVGDLPGVAPLKPLVHDTTRGDDAEEKIFDILKQFGEKENQPMFVLTKLKFTEFIKYCIPAGQTIELAEIDFAIVHLNIGVILVEVKATEKWPKRKAFNQLSEGEKIIKGLLHEDSHIPVYRVFSLTSILYGFLLPWFCVLLLAVATRVEKVHKKRILQTLCRPCVFTRELCPPLQYRHEAPPRYGAMYRGPSFGHHPVGGFYPSLAGIFPAQLCPPKNIVFSLRLRAVTLTADKAGLAELSEEIIFLNSEQLCIWECSNHHQLISGVSGSGKTILLQYKALECARKGEKVIICVPSPLNKKYEAFFEAKNISSGVIIYTFENFVPKSEEKCHLFIDELQILFAHDTTKRSYLMLLLEKQKSSDNWFCWFAYDDSQFMTSRTPLRFEEFEKTISRQQMSNSYYSAMTYIGIERLTQDQERFVKSHLKTVMRSTEQVFEFVKEFAHKNGIYSQILDSKQVYYDRKEDWQVIIGHRIGGLPVEEIETGSLETVATNIFSEVQQWTLKEIAVLVTDDWILEDLSSLCKLLGIPLCAIEEDKDALVFDHGGKSQSFEWPVVIAVCGSESEPYLRHLAFSRTVVKLVVFSVKRPLNQYNESDEEVLSYLNIKESILVKLFFSANLQKSEWLHMLCAHLGYFGPEKPCSFNEVVDNATKFNDKLTEEMDKELMFAKQNQIVSAAEFKGENGMYC</sequence>
<dbReference type="Gene3D" id="3.40.50.300">
    <property type="entry name" value="P-loop containing nucleotide triphosphate hydrolases"/>
    <property type="match status" value="1"/>
</dbReference>
<dbReference type="Proteomes" id="UP001159427">
    <property type="component" value="Unassembled WGS sequence"/>
</dbReference>
<evidence type="ECO:0000259" key="1">
    <source>
        <dbReference type="Pfam" id="PF09848"/>
    </source>
</evidence>
<accession>A0ABN8MD87</accession>
<proteinExistence type="predicted"/>
<dbReference type="InterPro" id="IPR027417">
    <property type="entry name" value="P-loop_NTPase"/>
</dbReference>
<reference evidence="2 3" key="1">
    <citation type="submission" date="2022-05" db="EMBL/GenBank/DDBJ databases">
        <authorList>
            <consortium name="Genoscope - CEA"/>
            <person name="William W."/>
        </authorList>
    </citation>
    <scope>NUCLEOTIDE SEQUENCE [LARGE SCALE GENOMIC DNA]</scope>
</reference>
<protein>
    <recommendedName>
        <fullName evidence="1">Schlafen group 3-like DNA/RNA helicase domain-containing protein</fullName>
    </recommendedName>
</protein>
<feature type="domain" description="Schlafen group 3-like DNA/RNA helicase" evidence="1">
    <location>
        <begin position="312"/>
        <end position="500"/>
    </location>
</feature>
<dbReference type="Pfam" id="PF09848">
    <property type="entry name" value="SLFN-g3_helicase"/>
    <property type="match status" value="1"/>
</dbReference>
<comment type="caution">
    <text evidence="2">The sequence shown here is derived from an EMBL/GenBank/DDBJ whole genome shotgun (WGS) entry which is preliminary data.</text>
</comment>